<dbReference type="GO" id="GO:0009279">
    <property type="term" value="C:cell outer membrane"/>
    <property type="evidence" value="ECO:0007669"/>
    <property type="project" value="UniProtKB-SubCell"/>
</dbReference>
<evidence type="ECO:0000256" key="5">
    <source>
        <dbReference type="ARBA" id="ARBA00022692"/>
    </source>
</evidence>
<dbReference type="GO" id="GO:0015562">
    <property type="term" value="F:efflux transmembrane transporter activity"/>
    <property type="evidence" value="ECO:0007669"/>
    <property type="project" value="InterPro"/>
</dbReference>
<keyword evidence="4" id="KW-1134">Transmembrane beta strand</keyword>
<keyword evidence="6" id="KW-0472">Membrane</keyword>
<evidence type="ECO:0000256" key="1">
    <source>
        <dbReference type="ARBA" id="ARBA00004442"/>
    </source>
</evidence>
<gene>
    <name evidence="9" type="ORF">G3570_02665</name>
</gene>
<proteinExistence type="inferred from homology"/>
<dbReference type="GO" id="GO:0015288">
    <property type="term" value="F:porin activity"/>
    <property type="evidence" value="ECO:0007669"/>
    <property type="project" value="TreeGrafter"/>
</dbReference>
<dbReference type="RefSeq" id="WP_165138891.1">
    <property type="nucleotide sequence ID" value="NZ_JAALLT010000001.1"/>
</dbReference>
<evidence type="ECO:0000256" key="3">
    <source>
        <dbReference type="ARBA" id="ARBA00022448"/>
    </source>
</evidence>
<evidence type="ECO:0000256" key="8">
    <source>
        <dbReference type="SAM" id="Coils"/>
    </source>
</evidence>
<comment type="subcellular location">
    <subcellularLocation>
        <location evidence="1">Cell outer membrane</location>
    </subcellularLocation>
</comment>
<evidence type="ECO:0000256" key="4">
    <source>
        <dbReference type="ARBA" id="ARBA00022452"/>
    </source>
</evidence>
<keyword evidence="7" id="KW-0998">Cell outer membrane</keyword>
<name>A0A6M1SKE8_9BACT</name>
<evidence type="ECO:0000256" key="7">
    <source>
        <dbReference type="ARBA" id="ARBA00023237"/>
    </source>
</evidence>
<protein>
    <submittedName>
        <fullName evidence="9">TolC family protein</fullName>
    </submittedName>
</protein>
<dbReference type="EMBL" id="JAALLT010000001">
    <property type="protein sequence ID" value="NGP75519.1"/>
    <property type="molecule type" value="Genomic_DNA"/>
</dbReference>
<comment type="caution">
    <text evidence="9">The sequence shown here is derived from an EMBL/GenBank/DDBJ whole genome shotgun (WGS) entry which is preliminary data.</text>
</comment>
<dbReference type="InterPro" id="IPR051906">
    <property type="entry name" value="TolC-like"/>
</dbReference>
<dbReference type="SUPFAM" id="SSF56954">
    <property type="entry name" value="Outer membrane efflux proteins (OEP)"/>
    <property type="match status" value="1"/>
</dbReference>
<dbReference type="PANTHER" id="PTHR30026:SF20">
    <property type="entry name" value="OUTER MEMBRANE PROTEIN TOLC"/>
    <property type="match status" value="1"/>
</dbReference>
<evidence type="ECO:0000313" key="9">
    <source>
        <dbReference type="EMBL" id="NGP75519.1"/>
    </source>
</evidence>
<dbReference type="GO" id="GO:1990281">
    <property type="term" value="C:efflux pump complex"/>
    <property type="evidence" value="ECO:0007669"/>
    <property type="project" value="TreeGrafter"/>
</dbReference>
<dbReference type="InterPro" id="IPR003423">
    <property type="entry name" value="OMP_efflux"/>
</dbReference>
<keyword evidence="5" id="KW-0812">Transmembrane</keyword>
<comment type="similarity">
    <text evidence="2">Belongs to the outer membrane factor (OMF) (TC 1.B.17) family.</text>
</comment>
<dbReference type="AlphaFoldDB" id="A0A6M1SKE8"/>
<evidence type="ECO:0000256" key="2">
    <source>
        <dbReference type="ARBA" id="ARBA00007613"/>
    </source>
</evidence>
<dbReference type="Proteomes" id="UP000473278">
    <property type="component" value="Unassembled WGS sequence"/>
</dbReference>
<feature type="coiled-coil region" evidence="8">
    <location>
        <begin position="221"/>
        <end position="282"/>
    </location>
</feature>
<keyword evidence="8" id="KW-0175">Coiled coil</keyword>
<evidence type="ECO:0000256" key="6">
    <source>
        <dbReference type="ARBA" id="ARBA00023136"/>
    </source>
</evidence>
<reference evidence="9 10" key="1">
    <citation type="submission" date="2020-02" db="EMBL/GenBank/DDBJ databases">
        <title>Balneolaceae bacterium YR4-1, complete genome.</title>
        <authorList>
            <person name="Li Y."/>
            <person name="Wu S."/>
        </authorList>
    </citation>
    <scope>NUCLEOTIDE SEQUENCE [LARGE SCALE GENOMIC DNA]</scope>
    <source>
        <strain evidence="9 10">YR4-1</strain>
    </source>
</reference>
<accession>A0A6M1SKE8</accession>
<dbReference type="Gene3D" id="1.20.1600.10">
    <property type="entry name" value="Outer membrane efflux proteins (OEP)"/>
    <property type="match status" value="1"/>
</dbReference>
<dbReference type="PANTHER" id="PTHR30026">
    <property type="entry name" value="OUTER MEMBRANE PROTEIN TOLC"/>
    <property type="match status" value="1"/>
</dbReference>
<keyword evidence="3" id="KW-0813">Transport</keyword>
<organism evidence="9 10">
    <name type="scientific">Halalkalibaculum roseum</name>
    <dbReference type="NCBI Taxonomy" id="2709311"/>
    <lineage>
        <taxon>Bacteria</taxon>
        <taxon>Pseudomonadati</taxon>
        <taxon>Balneolota</taxon>
        <taxon>Balneolia</taxon>
        <taxon>Balneolales</taxon>
        <taxon>Balneolaceae</taxon>
        <taxon>Halalkalibaculum</taxon>
    </lineage>
</organism>
<sequence length="464" mass="53774">MNFYHLLNNTKCKYNAYQLNGSTDRIYNRHEPENSGIRHSAFLLMVAMILAVLPLLSIAQQPENYSSPVDQYLMQAAENNPSLMAEYRNYLSSLEKVPQVTTLPDPELSFGYFINPIETRVGPQQARLGLTQMFPWFGTLGARGDAAAEMAKARFEAFQEARNRLFYEVHKKWYQLYHIEQSIRIMRGNISILETFESLAMRRYEAGQVGQVDVLRVQIEKEDLKTRLELMADNRKVALQEFRELLNTDSGENIRTADSLQMRDLELSFQEIENRIMDQNAQLSRLDFEAASAKSTIELARKEGLPKFGLGVDYVVTGERDMVLTDNGKDAFMARAGIQIPLYRKKYKAKEREAEINLQSVQYRQAATQNRLISQLEQAMRDYDDARRRVLLYRDVQIQRTRQAINILTEKYATSATDFEELLRLQRKLLDYELARETAVVDQNTAVAFIEYLYGKYNINPEEI</sequence>
<evidence type="ECO:0000313" key="10">
    <source>
        <dbReference type="Proteomes" id="UP000473278"/>
    </source>
</evidence>
<dbReference type="Pfam" id="PF02321">
    <property type="entry name" value="OEP"/>
    <property type="match status" value="1"/>
</dbReference>
<keyword evidence="10" id="KW-1185">Reference proteome</keyword>